<dbReference type="Gene3D" id="3.40.430.10">
    <property type="entry name" value="Dihydrofolate Reductase, subunit A"/>
    <property type="match status" value="1"/>
</dbReference>
<dbReference type="STRING" id="93220.A6P55_15320"/>
<dbReference type="AlphaFoldDB" id="A0A378YUN3"/>
<dbReference type="KEGG" id="ppnm:LV28_18115"/>
<dbReference type="PANTHER" id="PTHR38011">
    <property type="entry name" value="DIHYDROFOLATE REDUCTASE FAMILY PROTEIN (AFU_ORTHOLOGUE AFUA_8G06820)"/>
    <property type="match status" value="1"/>
</dbReference>
<dbReference type="InterPro" id="IPR002734">
    <property type="entry name" value="RibDG_C"/>
</dbReference>
<proteinExistence type="predicted"/>
<accession>A0A378YUN3</accession>
<reference evidence="2 3" key="1">
    <citation type="submission" date="2018-06" db="EMBL/GenBank/DDBJ databases">
        <authorList>
            <consortium name="Pathogen Informatics"/>
            <person name="Doyle S."/>
        </authorList>
    </citation>
    <scope>NUCLEOTIDE SEQUENCE [LARGE SCALE GENOMIC DNA]</scope>
    <source>
        <strain evidence="2 3">NCTC13160</strain>
    </source>
</reference>
<name>A0A378YUN3_9BURK</name>
<protein>
    <submittedName>
        <fullName evidence="2">RibD C-terminal domain</fullName>
    </submittedName>
</protein>
<dbReference type="GO" id="GO:0009231">
    <property type="term" value="P:riboflavin biosynthetic process"/>
    <property type="evidence" value="ECO:0007669"/>
    <property type="project" value="InterPro"/>
</dbReference>
<dbReference type="GO" id="GO:0008703">
    <property type="term" value="F:5-amino-6-(5-phosphoribosylamino)uracil reductase activity"/>
    <property type="evidence" value="ECO:0007669"/>
    <property type="project" value="InterPro"/>
</dbReference>
<evidence type="ECO:0000313" key="3">
    <source>
        <dbReference type="Proteomes" id="UP000254573"/>
    </source>
</evidence>
<evidence type="ECO:0000259" key="1">
    <source>
        <dbReference type="Pfam" id="PF01872"/>
    </source>
</evidence>
<sequence>MARVRVDGFTLSLDGFGAGPDQDIDHPLGVGGTQLHQWLVPTQTFQRSLFGNEGGTTGIDDEFAARGFQNVGAWILGRNMFGPIRGDWPDSAWKGWWGDNPPYHAPVFVLTHYARPDVAMDGGTTFHFVTGGIHEALERARAAAAGKDVRIGGGASTIRQYLREGLIDTLHIAISPVLLGRGEALFAGLDLQSLGYECETFIASEKATHVVLRRRGTDGAPPTTTAS</sequence>
<dbReference type="SUPFAM" id="SSF53597">
    <property type="entry name" value="Dihydrofolate reductase-like"/>
    <property type="match status" value="1"/>
</dbReference>
<organism evidence="2 3">
    <name type="scientific">Pandoraea pnomenusa</name>
    <dbReference type="NCBI Taxonomy" id="93220"/>
    <lineage>
        <taxon>Bacteria</taxon>
        <taxon>Pseudomonadati</taxon>
        <taxon>Pseudomonadota</taxon>
        <taxon>Betaproteobacteria</taxon>
        <taxon>Burkholderiales</taxon>
        <taxon>Burkholderiaceae</taxon>
        <taxon>Pandoraea</taxon>
    </lineage>
</organism>
<dbReference type="EMBL" id="UGSG01000001">
    <property type="protein sequence ID" value="SUA80119.1"/>
    <property type="molecule type" value="Genomic_DNA"/>
</dbReference>
<gene>
    <name evidence="2" type="ORF">NCTC13160_03575</name>
</gene>
<evidence type="ECO:0000313" key="2">
    <source>
        <dbReference type="EMBL" id="SUA80119.1"/>
    </source>
</evidence>
<dbReference type="OrthoDB" id="2313602at2"/>
<dbReference type="InterPro" id="IPR050765">
    <property type="entry name" value="Riboflavin_Biosynth_HTPR"/>
</dbReference>
<dbReference type="PANTHER" id="PTHR38011:SF12">
    <property type="entry name" value="BIFUNCTIONAL DEAMINASE-REDUCTASE DOMAIN PROTEIN"/>
    <property type="match status" value="1"/>
</dbReference>
<feature type="domain" description="Bacterial bifunctional deaminase-reductase C-terminal" evidence="1">
    <location>
        <begin position="9"/>
        <end position="198"/>
    </location>
</feature>
<dbReference type="Pfam" id="PF01872">
    <property type="entry name" value="RibD_C"/>
    <property type="match status" value="1"/>
</dbReference>
<dbReference type="Proteomes" id="UP000254573">
    <property type="component" value="Unassembled WGS sequence"/>
</dbReference>
<dbReference type="RefSeq" id="WP_038619773.1">
    <property type="nucleotide sequence ID" value="NZ_CP009553.3"/>
</dbReference>
<dbReference type="InterPro" id="IPR024072">
    <property type="entry name" value="DHFR-like_dom_sf"/>
</dbReference>